<feature type="transmembrane region" description="Helical" evidence="7">
    <location>
        <begin position="184"/>
        <end position="212"/>
    </location>
</feature>
<comment type="caution">
    <text evidence="9">The sequence shown here is derived from an EMBL/GenBank/DDBJ whole genome shotgun (WGS) entry which is preliminary data.</text>
</comment>
<dbReference type="NCBIfam" id="TIGR03144">
    <property type="entry name" value="cytochr_II_ccsB"/>
    <property type="match status" value="1"/>
</dbReference>
<dbReference type="InterPro" id="IPR045062">
    <property type="entry name" value="Cyt_c_biogenesis_CcsA/CcmC"/>
</dbReference>
<evidence type="ECO:0000256" key="7">
    <source>
        <dbReference type="SAM" id="Phobius"/>
    </source>
</evidence>
<dbReference type="RefSeq" id="WP_193667535.1">
    <property type="nucleotide sequence ID" value="NZ_JACDTV010000002.1"/>
</dbReference>
<feature type="transmembrane region" description="Helical" evidence="7">
    <location>
        <begin position="87"/>
        <end position="111"/>
    </location>
</feature>
<evidence type="ECO:0000313" key="10">
    <source>
        <dbReference type="Proteomes" id="UP000732378"/>
    </source>
</evidence>
<evidence type="ECO:0000256" key="1">
    <source>
        <dbReference type="ARBA" id="ARBA00004141"/>
    </source>
</evidence>
<reference evidence="9 10" key="1">
    <citation type="submission" date="2021-01" db="EMBL/GenBank/DDBJ databases">
        <title>Sequencing the genomes of 1000 actinobacteria strains.</title>
        <authorList>
            <person name="Klenk H.-P."/>
        </authorList>
    </citation>
    <scope>NUCLEOTIDE SEQUENCE [LARGE SCALE GENOMIC DNA]</scope>
    <source>
        <strain evidence="9 10">DSM 18239</strain>
    </source>
</reference>
<proteinExistence type="predicted"/>
<evidence type="ECO:0000313" key="9">
    <source>
        <dbReference type="EMBL" id="MBM7509807.1"/>
    </source>
</evidence>
<keyword evidence="3" id="KW-0201">Cytochrome c-type biogenesis</keyword>
<protein>
    <submittedName>
        <fullName evidence="9">Cytochrome c-type biogenesis protein CcsB</fullName>
    </submittedName>
</protein>
<dbReference type="InterPro" id="IPR017562">
    <property type="entry name" value="Cyt_c_biogenesis_CcsA"/>
</dbReference>
<keyword evidence="4 7" id="KW-1133">Transmembrane helix</keyword>
<feature type="domain" description="Cytochrome c assembly protein" evidence="8">
    <location>
        <begin position="121"/>
        <end position="331"/>
    </location>
</feature>
<evidence type="ECO:0000256" key="5">
    <source>
        <dbReference type="ARBA" id="ARBA00023136"/>
    </source>
</evidence>
<feature type="transmembrane region" description="Helical" evidence="7">
    <location>
        <begin position="12"/>
        <end position="30"/>
    </location>
</feature>
<feature type="transmembrane region" description="Helical" evidence="7">
    <location>
        <begin position="123"/>
        <end position="142"/>
    </location>
</feature>
<feature type="transmembrane region" description="Helical" evidence="7">
    <location>
        <begin position="244"/>
        <end position="264"/>
    </location>
</feature>
<organism evidence="9 10">
    <name type="scientific">Nocardioides salarius</name>
    <dbReference type="NCBI Taxonomy" id="374513"/>
    <lineage>
        <taxon>Bacteria</taxon>
        <taxon>Bacillati</taxon>
        <taxon>Actinomycetota</taxon>
        <taxon>Actinomycetes</taxon>
        <taxon>Propionibacteriales</taxon>
        <taxon>Nocardioidaceae</taxon>
        <taxon>Nocardioides</taxon>
    </lineage>
</organism>
<sequence length="336" mass="35516">MTTDLLARLSDGLVYSTIAVLALALLAHAASTALRSLPTRHPGASSTLSVSARGRTAGASRAAEAAGATGSTRERDATDTRAGEGPALVVGASAVSLTVLGTLLLVAGVIVRGLAAGRAPWGNMFEFLLVLSLAAGGAYVALVRRRAVREAGVWIVALMLLALGLAVTSFYTPVDDLVPVLDSYWLVIHVAAAIVSGGVFTIGAITAALGILRRRWEARPVTERSQRYVAALPTASSLDRASHAVHVFAFPVWTFAVIAGAIWAENAWGRYWGWDPKETWAFITWVFYAAYLHAQSTAGLRGSRASWFALAGYVAFLFNFFGVNLWISGLHSYAGV</sequence>
<evidence type="ECO:0000256" key="3">
    <source>
        <dbReference type="ARBA" id="ARBA00022748"/>
    </source>
</evidence>
<keyword evidence="2 7" id="KW-0812">Transmembrane</keyword>
<feature type="transmembrane region" description="Helical" evidence="7">
    <location>
        <begin position="151"/>
        <end position="172"/>
    </location>
</feature>
<dbReference type="Proteomes" id="UP000732378">
    <property type="component" value="Unassembled WGS sequence"/>
</dbReference>
<evidence type="ECO:0000259" key="8">
    <source>
        <dbReference type="Pfam" id="PF01578"/>
    </source>
</evidence>
<feature type="transmembrane region" description="Helical" evidence="7">
    <location>
        <begin position="279"/>
        <end position="300"/>
    </location>
</feature>
<evidence type="ECO:0000256" key="4">
    <source>
        <dbReference type="ARBA" id="ARBA00022989"/>
    </source>
</evidence>
<dbReference type="Pfam" id="PF01578">
    <property type="entry name" value="Cytochrom_C_asm"/>
    <property type="match status" value="1"/>
</dbReference>
<gene>
    <name evidence="9" type="ORF">JOE61_003621</name>
</gene>
<keyword evidence="5 7" id="KW-0472">Membrane</keyword>
<feature type="compositionally biased region" description="Low complexity" evidence="6">
    <location>
        <begin position="61"/>
        <end position="71"/>
    </location>
</feature>
<dbReference type="EMBL" id="JAFBBZ010000001">
    <property type="protein sequence ID" value="MBM7509807.1"/>
    <property type="molecule type" value="Genomic_DNA"/>
</dbReference>
<name>A0ABS2MFA9_9ACTN</name>
<dbReference type="PANTHER" id="PTHR30071:SF1">
    <property type="entry name" value="CYTOCHROME B_B6 PROTEIN-RELATED"/>
    <property type="match status" value="1"/>
</dbReference>
<dbReference type="InterPro" id="IPR002541">
    <property type="entry name" value="Cyt_c_assembly"/>
</dbReference>
<feature type="transmembrane region" description="Helical" evidence="7">
    <location>
        <begin position="307"/>
        <end position="327"/>
    </location>
</feature>
<comment type="subcellular location">
    <subcellularLocation>
        <location evidence="1">Membrane</location>
        <topology evidence="1">Multi-pass membrane protein</topology>
    </subcellularLocation>
</comment>
<feature type="compositionally biased region" description="Basic and acidic residues" evidence="6">
    <location>
        <begin position="72"/>
        <end position="82"/>
    </location>
</feature>
<feature type="region of interest" description="Disordered" evidence="6">
    <location>
        <begin position="61"/>
        <end position="82"/>
    </location>
</feature>
<keyword evidence="10" id="KW-1185">Reference proteome</keyword>
<accession>A0ABS2MFA9</accession>
<dbReference type="PANTHER" id="PTHR30071">
    <property type="entry name" value="HEME EXPORTER PROTEIN C"/>
    <property type="match status" value="1"/>
</dbReference>
<evidence type="ECO:0000256" key="6">
    <source>
        <dbReference type="SAM" id="MobiDB-lite"/>
    </source>
</evidence>
<evidence type="ECO:0000256" key="2">
    <source>
        <dbReference type="ARBA" id="ARBA00022692"/>
    </source>
</evidence>